<accession>A0AAV8PJ16</accession>
<dbReference type="AlphaFoldDB" id="A0AAV8PJ16"/>
<evidence type="ECO:0000313" key="2">
    <source>
        <dbReference type="EMBL" id="KAJ8492294.1"/>
    </source>
</evidence>
<reference evidence="2 3" key="1">
    <citation type="submission" date="2022-12" db="EMBL/GenBank/DDBJ databases">
        <title>Chromosome-scale assembly of the Ensete ventricosum genome.</title>
        <authorList>
            <person name="Dussert Y."/>
            <person name="Stocks J."/>
            <person name="Wendawek A."/>
            <person name="Woldeyes F."/>
            <person name="Nichols R.A."/>
            <person name="Borrell J.S."/>
        </authorList>
    </citation>
    <scope>NUCLEOTIDE SEQUENCE [LARGE SCALE GENOMIC DNA]</scope>
    <source>
        <strain evidence="3">cv. Maze</strain>
        <tissue evidence="2">Seeds</tissue>
    </source>
</reference>
<proteinExistence type="predicted"/>
<dbReference type="EMBL" id="JAQQAF010000004">
    <property type="protein sequence ID" value="KAJ8492294.1"/>
    <property type="molecule type" value="Genomic_DNA"/>
</dbReference>
<evidence type="ECO:0000313" key="3">
    <source>
        <dbReference type="Proteomes" id="UP001222027"/>
    </source>
</evidence>
<organism evidence="2 3">
    <name type="scientific">Ensete ventricosum</name>
    <name type="common">Abyssinian banana</name>
    <name type="synonym">Musa ensete</name>
    <dbReference type="NCBI Taxonomy" id="4639"/>
    <lineage>
        <taxon>Eukaryota</taxon>
        <taxon>Viridiplantae</taxon>
        <taxon>Streptophyta</taxon>
        <taxon>Embryophyta</taxon>
        <taxon>Tracheophyta</taxon>
        <taxon>Spermatophyta</taxon>
        <taxon>Magnoliopsida</taxon>
        <taxon>Liliopsida</taxon>
        <taxon>Zingiberales</taxon>
        <taxon>Musaceae</taxon>
        <taxon>Ensete</taxon>
    </lineage>
</organism>
<sequence>MEPVCRTFYLLPFYLILAYPPPLPPEIAQACGATRFPSSCHFTLSQSPDLSPTVQLLSAAVAAPADALHSSRSQAESIHASAAAARHWLKHLSFPALCLSAASAALPAECRRPLNHDQGRRHKYFPSHARALAAVLARFHGKLSDVRFFLRNPSSLSPEHAVLNRLWCLFCRCDLRELGSSFACSNTVKHLASSEHLRNLKEFLRKHGGKLDRVDSFRVSEAELLKWEKGCETLNNSTSSSCERSIGPSTGSSKDIQYALTSSDMDNFEKNSINSFVSNASHSVMPLQCPTNENYDNEHDPAVSASNPHIATSWSMDTRGNIGLTNTYVFGSVSRHLSDGEPSCLASDAKSLIGWPLSNAIDQRTDSNGGSNEVLQNSMPISLPSEACQANMHTGAPPPWLEISEQNIANKDPNVYRLAHPSSSSGKSRKLNPKRVGAAWAEKRRTELEMEKRGKTLPKSCDANWLPNFGRVWQAGTRKESRKEFQMEKRKLLENESPSGFSSKIHPYISKRMCVGSDEDCVHNGHVKENRNT</sequence>
<feature type="signal peptide" evidence="1">
    <location>
        <begin position="1"/>
        <end position="18"/>
    </location>
</feature>
<feature type="chain" id="PRO_5043507777" description="TITAN-like protein" evidence="1">
    <location>
        <begin position="19"/>
        <end position="533"/>
    </location>
</feature>
<gene>
    <name evidence="2" type="ORF">OPV22_014015</name>
</gene>
<dbReference type="PANTHER" id="PTHR31198">
    <property type="entry name" value="COILED-COIL DOMAIN-CONTAINING PROTEIN 84"/>
    <property type="match status" value="1"/>
</dbReference>
<dbReference type="InterPro" id="IPR028015">
    <property type="entry name" value="CCDC84-like"/>
</dbReference>
<dbReference type="Proteomes" id="UP001222027">
    <property type="component" value="Unassembled WGS sequence"/>
</dbReference>
<keyword evidence="3" id="KW-1185">Reference proteome</keyword>
<dbReference type="Pfam" id="PF14968">
    <property type="entry name" value="CCDC84"/>
    <property type="match status" value="1"/>
</dbReference>
<protein>
    <recommendedName>
        <fullName evidence="4">TITAN-like protein</fullName>
    </recommendedName>
</protein>
<evidence type="ECO:0000256" key="1">
    <source>
        <dbReference type="SAM" id="SignalP"/>
    </source>
</evidence>
<name>A0AAV8PJ16_ENSVE</name>
<evidence type="ECO:0008006" key="4">
    <source>
        <dbReference type="Google" id="ProtNLM"/>
    </source>
</evidence>
<dbReference type="PANTHER" id="PTHR31198:SF1">
    <property type="entry name" value="CENTROSOMAL AT-AC SPLICING FACTOR"/>
    <property type="match status" value="1"/>
</dbReference>
<keyword evidence="1" id="KW-0732">Signal</keyword>
<comment type="caution">
    <text evidence="2">The sequence shown here is derived from an EMBL/GenBank/DDBJ whole genome shotgun (WGS) entry which is preliminary data.</text>
</comment>